<keyword evidence="2" id="KW-1185">Reference proteome</keyword>
<organism evidence="1 2">
    <name type="scientific">Amycolatopsis alba DSM 44262</name>
    <dbReference type="NCBI Taxonomy" id="1125972"/>
    <lineage>
        <taxon>Bacteria</taxon>
        <taxon>Bacillati</taxon>
        <taxon>Actinomycetota</taxon>
        <taxon>Actinomycetes</taxon>
        <taxon>Pseudonocardiales</taxon>
        <taxon>Pseudonocardiaceae</taxon>
        <taxon>Amycolatopsis</taxon>
    </lineage>
</organism>
<evidence type="ECO:0000313" key="1">
    <source>
        <dbReference type="EMBL" id="OXM46121.1"/>
    </source>
</evidence>
<gene>
    <name evidence="1" type="ORF">CFP75_29255</name>
</gene>
<dbReference type="Proteomes" id="UP000215563">
    <property type="component" value="Unassembled WGS sequence"/>
</dbReference>
<reference evidence="1 2" key="1">
    <citation type="submission" date="2017-07" db="EMBL/GenBank/DDBJ databases">
        <title>Amycolatopsis alba DSM 44262 Genome sequencing and assembly.</title>
        <authorList>
            <person name="Kaur N."/>
            <person name="Mayilraj S."/>
        </authorList>
    </citation>
    <scope>NUCLEOTIDE SEQUENCE [LARGE SCALE GENOMIC DNA]</scope>
    <source>
        <strain evidence="1 2">DSM 44262</strain>
    </source>
</reference>
<proteinExistence type="predicted"/>
<accession>A0A229RI39</accession>
<dbReference type="AlphaFoldDB" id="A0A229RI39"/>
<evidence type="ECO:0000313" key="2">
    <source>
        <dbReference type="Proteomes" id="UP000215563"/>
    </source>
</evidence>
<name>A0A229RI39_AMYAL</name>
<comment type="caution">
    <text evidence="1">The sequence shown here is derived from an EMBL/GenBank/DDBJ whole genome shotgun (WGS) entry which is preliminary data.</text>
</comment>
<dbReference type="OrthoDB" id="3548959at2"/>
<dbReference type="EMBL" id="NMQU01000094">
    <property type="protein sequence ID" value="OXM46121.1"/>
    <property type="molecule type" value="Genomic_DNA"/>
</dbReference>
<protein>
    <submittedName>
        <fullName evidence="1">Streptolysin S family bacteriocin</fullName>
    </submittedName>
</protein>
<dbReference type="NCBIfam" id="NF033222">
    <property type="entry name" value="listolys_S"/>
    <property type="match status" value="1"/>
</dbReference>
<sequence length="53" mass="5315">MAIPNVEALQALPEPGTGSSYMDFSAGCCSFTCGSKSCGATCIKQPGVPGNDD</sequence>
<dbReference type="RefSeq" id="WP_020635578.1">
    <property type="nucleotide sequence ID" value="NZ_KB913032.1"/>
</dbReference>